<sequence length="588" mass="67852">MKQKLLLICCLIVIKGCSQEVAVKWWNPQESAFNVLEGQVWPAEVEDFYDRLPKRAKENVREPVWNLSKHASGLKIRFRSNAEEIIVRYGVGLRKAMDHMPATGVSGVDLYAKDSDGEWLWCNGGRTFSDTITFKFNGLRSNDKYHDLGREYRLNLPLYNTVEWMEIGIPESAHFEPLPVRKEKPIVVYGTSIAHGACASRPGMAWTNILSRKMDRPLINLAFSGNGRLEKELIDLVDEIDAKIYILDCLPNLWREETYDDAELEKRIVYSVRQLRKERPETPILLVDHAGYTDGFIRDERKDAFSRVNRIQRATYKKLQSEGITGLHYLSYEELGLRIDDTVDGTHPNDLGMIHYAEAYETKLREILNEPTGNTSTTLPVTQYREPNNYDWEKRHNEILEMNKNNPPKKVILANSIVHFWGGLPRSKLVREETTWEKYLTPLGARNYAYGWDRIENVLWRVYHGELDGFKAEQVLVMIGTNNLHLNTDEEITTGLKLLMQAVEIRQPDAEIVLMGILPRRDQEERVKTLNQKIERLAKELGINYAYVGDVFLKSDEKIDESLFSDGLHPNKKGYLKMRSALLPIISL</sequence>
<evidence type="ECO:0000313" key="1">
    <source>
        <dbReference type="EMBL" id="MFH6605056.1"/>
    </source>
</evidence>
<evidence type="ECO:0000313" key="2">
    <source>
        <dbReference type="Proteomes" id="UP001595191"/>
    </source>
</evidence>
<organism evidence="1 2">
    <name type="scientific">Meishania litoralis</name>
    <dbReference type="NCBI Taxonomy" id="3434685"/>
    <lineage>
        <taxon>Bacteria</taxon>
        <taxon>Pseudomonadati</taxon>
        <taxon>Bacteroidota</taxon>
        <taxon>Flavobacteriia</taxon>
        <taxon>Flavobacteriales</taxon>
        <taxon>Flavobacteriaceae</taxon>
        <taxon>Meishania</taxon>
    </lineage>
</organism>
<keyword evidence="1" id="KW-0378">Hydrolase</keyword>
<comment type="caution">
    <text evidence="1">The sequence shown here is derived from an EMBL/GenBank/DDBJ whole genome shotgun (WGS) entry which is preliminary data.</text>
</comment>
<protein>
    <submittedName>
        <fullName evidence="1">SGNH/GDSL hydrolase family protein</fullName>
    </submittedName>
</protein>
<keyword evidence="2" id="KW-1185">Reference proteome</keyword>
<reference evidence="1" key="1">
    <citation type="submission" date="2024-09" db="EMBL/GenBank/DDBJ databases">
        <authorList>
            <person name="Liu J."/>
        </authorList>
    </citation>
    <scope>NUCLEOTIDE SEQUENCE</scope>
    <source>
        <strain evidence="1">NBU2967</strain>
    </source>
</reference>
<dbReference type="Proteomes" id="UP001595191">
    <property type="component" value="Unassembled WGS sequence"/>
</dbReference>
<accession>A0ACC7LPB7</accession>
<dbReference type="EMBL" id="JBHFPV010000006">
    <property type="protein sequence ID" value="MFH6605056.1"/>
    <property type="molecule type" value="Genomic_DNA"/>
</dbReference>
<name>A0ACC7LPB7_9FLAO</name>
<gene>
    <name evidence="1" type="ORF">ACEZ3G_16335</name>
</gene>
<proteinExistence type="predicted"/>